<sequence length="282" mass="31230">MKRNLDKSDSGGQPPKIFVGAIRRILHPLVRILITHGITYPMLSEILKRVYVDTAEKHFALEGVDDPSDSRISLITRVHRKDVRRLRNEEITDSLPLASASLGAQIIAEWTGNNTFTDKKGTPLTLPRGGGAPKAPSFDALVASVSKDVRPRAVLDELVRAGVVEQTPEEHVRLVKTAFVATEDFEDLLVHFERNLHDHIAAAGSNLTGGAKPFLERSVYYNDLKPQSVEALAKLAEEKAMESLLAVNKSARSRSKKDEGNKSASKRFTFGVYFYADDEENQ</sequence>
<name>A0A3B0SMD7_9ZZZZ</name>
<gene>
    <name evidence="1" type="ORF">MNBD_ALPHA05-804</name>
</gene>
<organism evidence="1">
    <name type="scientific">hydrothermal vent metagenome</name>
    <dbReference type="NCBI Taxonomy" id="652676"/>
    <lineage>
        <taxon>unclassified sequences</taxon>
        <taxon>metagenomes</taxon>
        <taxon>ecological metagenomes</taxon>
    </lineage>
</organism>
<evidence type="ECO:0000313" key="1">
    <source>
        <dbReference type="EMBL" id="VAW07431.1"/>
    </source>
</evidence>
<accession>A0A3B0SMD7</accession>
<dbReference type="EMBL" id="UOEH01000581">
    <property type="protein sequence ID" value="VAW07431.1"/>
    <property type="molecule type" value="Genomic_DNA"/>
</dbReference>
<dbReference type="Pfam" id="PF20112">
    <property type="entry name" value="DUF6502"/>
    <property type="match status" value="1"/>
</dbReference>
<dbReference type="AlphaFoldDB" id="A0A3B0SMD7"/>
<dbReference type="InterPro" id="IPR045445">
    <property type="entry name" value="DUF6502"/>
</dbReference>
<protein>
    <submittedName>
        <fullName evidence="1">Uncharacterized protein</fullName>
    </submittedName>
</protein>
<reference evidence="1" key="1">
    <citation type="submission" date="2018-06" db="EMBL/GenBank/DDBJ databases">
        <authorList>
            <person name="Zhirakovskaya E."/>
        </authorList>
    </citation>
    <scope>NUCLEOTIDE SEQUENCE</scope>
</reference>
<proteinExistence type="predicted"/>